<protein>
    <submittedName>
        <fullName evidence="1">Uncharacterized protein</fullName>
    </submittedName>
</protein>
<dbReference type="Proteomes" id="UP000033441">
    <property type="component" value="Unassembled WGS sequence"/>
</dbReference>
<organism evidence="1 2">
    <name type="scientific">Anaplasma phagocytophilum str. ApMUC09</name>
    <dbReference type="NCBI Taxonomy" id="1359152"/>
    <lineage>
        <taxon>Bacteria</taxon>
        <taxon>Pseudomonadati</taxon>
        <taxon>Pseudomonadota</taxon>
        <taxon>Alphaproteobacteria</taxon>
        <taxon>Rickettsiales</taxon>
        <taxon>Anaplasmataceae</taxon>
        <taxon>Anaplasma</taxon>
        <taxon>phagocytophilum group</taxon>
    </lineage>
</organism>
<reference evidence="1 2" key="1">
    <citation type="submission" date="2015-02" db="EMBL/GenBank/DDBJ databases">
        <title>Genome Sequencing of Rickettsiales.</title>
        <authorList>
            <person name="Daugherty S.C."/>
            <person name="Su Q."/>
            <person name="Abolude K."/>
            <person name="Beier-Sexton M."/>
            <person name="Carlyon J.A."/>
            <person name="Carter R."/>
            <person name="Day N.P."/>
            <person name="Dumler S.J."/>
            <person name="Dyachenko V."/>
            <person name="Godinez A."/>
            <person name="Kurtti T.J."/>
            <person name="Lichay M."/>
            <person name="Mullins K.E."/>
            <person name="Ott S."/>
            <person name="Pappas-Brown V."/>
            <person name="Paris D.H."/>
            <person name="Patel P."/>
            <person name="Richards A.L."/>
            <person name="Sadzewicz L."/>
            <person name="Sears K."/>
            <person name="Seidman D."/>
            <person name="Sengamalay N."/>
            <person name="Stenos J."/>
            <person name="Tallon L.J."/>
            <person name="Vincent G."/>
            <person name="Fraser C.M."/>
            <person name="Munderloh U."/>
            <person name="Dunning-Hotopp J.C."/>
        </authorList>
    </citation>
    <scope>NUCLEOTIDE SEQUENCE [LARGE SCALE GENOMIC DNA]</scope>
    <source>
        <strain evidence="1 2">ApMUC09</strain>
    </source>
</reference>
<sequence>MIGSKRAECKGIITSILSRVIVRILGYLRVYVLLCQEQ</sequence>
<name>A0A0F3NBC9_ANAPH</name>
<gene>
    <name evidence="1" type="ORF">APHMUC_1662</name>
</gene>
<dbReference type="EMBL" id="LANV01000001">
    <property type="protein sequence ID" value="KJV65031.1"/>
    <property type="molecule type" value="Genomic_DNA"/>
</dbReference>
<proteinExistence type="predicted"/>
<dbReference type="AlphaFoldDB" id="A0A0F3NBC9"/>
<evidence type="ECO:0000313" key="2">
    <source>
        <dbReference type="Proteomes" id="UP000033441"/>
    </source>
</evidence>
<accession>A0A0F3NBC9</accession>
<evidence type="ECO:0000313" key="1">
    <source>
        <dbReference type="EMBL" id="KJV65031.1"/>
    </source>
</evidence>
<comment type="caution">
    <text evidence="1">The sequence shown here is derived from an EMBL/GenBank/DDBJ whole genome shotgun (WGS) entry which is preliminary data.</text>
</comment>